<dbReference type="PANTHER" id="PTHR43071">
    <property type="entry name" value="2-AMINO-4-HYDROXY-6-HYDROXYMETHYLDIHYDROPTERIDINE PYROPHOSPHOKINASE"/>
    <property type="match status" value="1"/>
</dbReference>
<keyword evidence="9" id="KW-0289">Folate biosynthesis</keyword>
<evidence type="ECO:0000313" key="14">
    <source>
        <dbReference type="EMBL" id="ROR34519.1"/>
    </source>
</evidence>
<dbReference type="EMBL" id="RJVI01000001">
    <property type="protein sequence ID" value="ROR34519.1"/>
    <property type="molecule type" value="Genomic_DNA"/>
</dbReference>
<keyword evidence="8" id="KW-0067">ATP-binding</keyword>
<evidence type="ECO:0000256" key="8">
    <source>
        <dbReference type="ARBA" id="ARBA00022840"/>
    </source>
</evidence>
<dbReference type="Gene3D" id="3.30.70.560">
    <property type="entry name" value="7,8-Dihydro-6-hydroxymethylpterin-pyrophosphokinase HPPK"/>
    <property type="match status" value="1"/>
</dbReference>
<dbReference type="InterPro" id="IPR000550">
    <property type="entry name" value="Hppk"/>
</dbReference>
<comment type="function">
    <text evidence="10">Catalyzes the transfer of pyrophosphate from adenosine triphosphate (ATP) to 6-hydroxymethyl-7,8-dihydropterin, an enzymatic step in folate biosynthesis pathway.</text>
</comment>
<dbReference type="AlphaFoldDB" id="A0A3N1Y6Q9"/>
<dbReference type="Pfam" id="PF01288">
    <property type="entry name" value="HPPK"/>
    <property type="match status" value="1"/>
</dbReference>
<keyword evidence="7 14" id="KW-0418">Kinase</keyword>
<dbReference type="GO" id="GO:0003848">
    <property type="term" value="F:2-amino-4-hydroxy-6-hydroxymethyldihydropteridine diphosphokinase activity"/>
    <property type="evidence" value="ECO:0007669"/>
    <property type="project" value="UniProtKB-EC"/>
</dbReference>
<evidence type="ECO:0000256" key="7">
    <source>
        <dbReference type="ARBA" id="ARBA00022777"/>
    </source>
</evidence>
<dbReference type="OrthoDB" id="9790168at2"/>
<evidence type="ECO:0000256" key="9">
    <source>
        <dbReference type="ARBA" id="ARBA00022909"/>
    </source>
</evidence>
<gene>
    <name evidence="14" type="ORF">EDC57_0417</name>
</gene>
<accession>A0A3N1Y6Q9</accession>
<comment type="similarity">
    <text evidence="2">Belongs to the HPPK family.</text>
</comment>
<dbReference type="GO" id="GO:0016301">
    <property type="term" value="F:kinase activity"/>
    <property type="evidence" value="ECO:0007669"/>
    <property type="project" value="UniProtKB-KW"/>
</dbReference>
<organism evidence="14 15">
    <name type="scientific">Inmirania thermothiophila</name>
    <dbReference type="NCBI Taxonomy" id="1750597"/>
    <lineage>
        <taxon>Bacteria</taxon>
        <taxon>Pseudomonadati</taxon>
        <taxon>Pseudomonadota</taxon>
        <taxon>Gammaproteobacteria</taxon>
        <taxon>Chromatiales</taxon>
        <taxon>Ectothiorhodospiraceae</taxon>
        <taxon>Inmirania</taxon>
    </lineage>
</organism>
<comment type="caution">
    <text evidence="14">The sequence shown here is derived from an EMBL/GenBank/DDBJ whole genome shotgun (WGS) entry which is preliminary data.</text>
</comment>
<keyword evidence="15" id="KW-1185">Reference proteome</keyword>
<dbReference type="CDD" id="cd00483">
    <property type="entry name" value="HPPK"/>
    <property type="match status" value="1"/>
</dbReference>
<comment type="pathway">
    <text evidence="1">Cofactor biosynthesis; tetrahydrofolate biosynthesis; 2-amino-4-hydroxy-6-hydroxymethyl-7,8-dihydropteridine diphosphate from 7,8-dihydroneopterin triphosphate: step 4/4.</text>
</comment>
<dbReference type="PROSITE" id="PS00794">
    <property type="entry name" value="HPPK"/>
    <property type="match status" value="1"/>
</dbReference>
<dbReference type="NCBIfam" id="TIGR01498">
    <property type="entry name" value="folK"/>
    <property type="match status" value="1"/>
</dbReference>
<protein>
    <recommendedName>
        <fullName evidence="4">2-amino-4-hydroxy-6-hydroxymethyldihydropteridine pyrophosphokinase</fullName>
        <ecNumber evidence="3">2.7.6.3</ecNumber>
    </recommendedName>
    <alternativeName>
        <fullName evidence="11">6-hydroxymethyl-7,8-dihydropterin pyrophosphokinase</fullName>
    </alternativeName>
    <alternativeName>
        <fullName evidence="12">7,8-dihydro-6-hydroxymethylpterin-pyrophosphokinase</fullName>
    </alternativeName>
</protein>
<evidence type="ECO:0000256" key="2">
    <source>
        <dbReference type="ARBA" id="ARBA00005810"/>
    </source>
</evidence>
<reference evidence="14 15" key="1">
    <citation type="submission" date="2018-11" db="EMBL/GenBank/DDBJ databases">
        <title>Genomic Encyclopedia of Type Strains, Phase IV (KMG-IV): sequencing the most valuable type-strain genomes for metagenomic binning, comparative biology and taxonomic classification.</title>
        <authorList>
            <person name="Goeker M."/>
        </authorList>
    </citation>
    <scope>NUCLEOTIDE SEQUENCE [LARGE SCALE GENOMIC DNA]</scope>
    <source>
        <strain evidence="14 15">DSM 100275</strain>
    </source>
</reference>
<dbReference type="EC" id="2.7.6.3" evidence="3"/>
<keyword evidence="5" id="KW-0808">Transferase</keyword>
<name>A0A3N1Y6Q9_9GAMM</name>
<evidence type="ECO:0000256" key="5">
    <source>
        <dbReference type="ARBA" id="ARBA00022679"/>
    </source>
</evidence>
<dbReference type="RefSeq" id="WP_123399767.1">
    <property type="nucleotide sequence ID" value="NZ_RJVI01000001.1"/>
</dbReference>
<evidence type="ECO:0000256" key="4">
    <source>
        <dbReference type="ARBA" id="ARBA00016218"/>
    </source>
</evidence>
<evidence type="ECO:0000313" key="15">
    <source>
        <dbReference type="Proteomes" id="UP000276634"/>
    </source>
</evidence>
<keyword evidence="6" id="KW-0547">Nucleotide-binding</keyword>
<proteinExistence type="inferred from homology"/>
<dbReference type="GO" id="GO:0046656">
    <property type="term" value="P:folic acid biosynthetic process"/>
    <property type="evidence" value="ECO:0007669"/>
    <property type="project" value="UniProtKB-KW"/>
</dbReference>
<dbReference type="GO" id="GO:0005524">
    <property type="term" value="F:ATP binding"/>
    <property type="evidence" value="ECO:0007669"/>
    <property type="project" value="UniProtKB-KW"/>
</dbReference>
<evidence type="ECO:0000256" key="12">
    <source>
        <dbReference type="ARBA" id="ARBA00033413"/>
    </source>
</evidence>
<evidence type="ECO:0000256" key="10">
    <source>
        <dbReference type="ARBA" id="ARBA00029409"/>
    </source>
</evidence>
<evidence type="ECO:0000256" key="6">
    <source>
        <dbReference type="ARBA" id="ARBA00022741"/>
    </source>
</evidence>
<dbReference type="UniPathway" id="UPA00077">
    <property type="reaction ID" value="UER00155"/>
</dbReference>
<evidence type="ECO:0000256" key="1">
    <source>
        <dbReference type="ARBA" id="ARBA00005051"/>
    </source>
</evidence>
<dbReference type="Proteomes" id="UP000276634">
    <property type="component" value="Unassembled WGS sequence"/>
</dbReference>
<evidence type="ECO:0000256" key="11">
    <source>
        <dbReference type="ARBA" id="ARBA00029766"/>
    </source>
</evidence>
<dbReference type="InterPro" id="IPR035907">
    <property type="entry name" value="Hppk_sf"/>
</dbReference>
<dbReference type="PANTHER" id="PTHR43071:SF1">
    <property type="entry name" value="2-AMINO-4-HYDROXY-6-HYDROXYMETHYLDIHYDROPTERIDINE PYROPHOSPHOKINASE"/>
    <property type="match status" value="1"/>
</dbReference>
<evidence type="ECO:0000256" key="3">
    <source>
        <dbReference type="ARBA" id="ARBA00013253"/>
    </source>
</evidence>
<sequence>MTVRVYVGLGSNVEPQRHVPSALAALRRRFGALETSSLYETEAVGFAGAPFHNLAVGFGTDEPPEAVVAALAAIEDANGRDRRGPRFGPRTLDLDLLLYGDLVGEVAGRPVPRPELVEHAFMLAPMAELAPGLRHPVLGRTLAELWAAHPGGAIRRLGPAP</sequence>
<evidence type="ECO:0000259" key="13">
    <source>
        <dbReference type="PROSITE" id="PS00794"/>
    </source>
</evidence>
<dbReference type="GO" id="GO:0046654">
    <property type="term" value="P:tetrahydrofolate biosynthetic process"/>
    <property type="evidence" value="ECO:0007669"/>
    <property type="project" value="UniProtKB-UniPathway"/>
</dbReference>
<dbReference type="SUPFAM" id="SSF55083">
    <property type="entry name" value="6-hydroxymethyl-7,8-dihydropterin pyrophosphokinase, HPPK"/>
    <property type="match status" value="1"/>
</dbReference>
<feature type="domain" description="7,8-dihydro-6-hydroxymethylpterin-pyrophosphokinase" evidence="13">
    <location>
        <begin position="86"/>
        <end position="97"/>
    </location>
</feature>